<organism evidence="2 3">
    <name type="scientific">Halomonas llamarensis</name>
    <dbReference type="NCBI Taxonomy" id="2945104"/>
    <lineage>
        <taxon>Bacteria</taxon>
        <taxon>Pseudomonadati</taxon>
        <taxon>Pseudomonadota</taxon>
        <taxon>Gammaproteobacteria</taxon>
        <taxon>Oceanospirillales</taxon>
        <taxon>Halomonadaceae</taxon>
        <taxon>Halomonas</taxon>
    </lineage>
</organism>
<evidence type="ECO:0000313" key="3">
    <source>
        <dbReference type="Proteomes" id="UP001165308"/>
    </source>
</evidence>
<accession>A0ABT0STM0</accession>
<evidence type="ECO:0000313" key="2">
    <source>
        <dbReference type="EMBL" id="MCL7931072.1"/>
    </source>
</evidence>
<reference evidence="2" key="1">
    <citation type="submission" date="2022-05" db="EMBL/GenBank/DDBJ databases">
        <title>Halomonas geminus sp. nov. and Halomonas llamarensis sp. nov. isolated from high-altitude salars of the Atacama Desert.</title>
        <authorList>
            <person name="Hintersatz C."/>
            <person name="Rojas L.A."/>
            <person name="Wei T.-S."/>
            <person name="Kutschke S."/>
            <person name="Lehmann F."/>
            <person name="Jain R."/>
            <person name="Pollmann K."/>
        </authorList>
    </citation>
    <scope>NUCLEOTIDE SEQUENCE</scope>
    <source>
        <strain evidence="2">ATCHA</strain>
    </source>
</reference>
<feature type="region of interest" description="Disordered" evidence="1">
    <location>
        <begin position="51"/>
        <end position="83"/>
    </location>
</feature>
<keyword evidence="3" id="KW-1185">Reference proteome</keyword>
<comment type="caution">
    <text evidence="2">The sequence shown here is derived from an EMBL/GenBank/DDBJ whole genome shotgun (WGS) entry which is preliminary data.</text>
</comment>
<proteinExistence type="predicted"/>
<dbReference type="Proteomes" id="UP001165308">
    <property type="component" value="Unassembled WGS sequence"/>
</dbReference>
<protein>
    <submittedName>
        <fullName evidence="2">Uncharacterized protein</fullName>
    </submittedName>
</protein>
<name>A0ABT0STM0_9GAMM</name>
<evidence type="ECO:0000256" key="1">
    <source>
        <dbReference type="SAM" id="MobiDB-lite"/>
    </source>
</evidence>
<dbReference type="RefSeq" id="WP_250083225.1">
    <property type="nucleotide sequence ID" value="NZ_JAMJPJ010000027.1"/>
</dbReference>
<feature type="compositionally biased region" description="Polar residues" evidence="1">
    <location>
        <begin position="74"/>
        <end position="83"/>
    </location>
</feature>
<gene>
    <name evidence="2" type="ORF">M8006_13965</name>
</gene>
<dbReference type="EMBL" id="JAMJPJ010000027">
    <property type="protein sequence ID" value="MCL7931072.1"/>
    <property type="molecule type" value="Genomic_DNA"/>
</dbReference>
<sequence>MARTTRKEPISEEQAEAIIITGWRVIDVTPPSAPKEITRHDHEPDAIEVARRFETKPPNEPGSVPDGTQDDDASQTNMGNVDE</sequence>